<reference evidence="18 19" key="1">
    <citation type="submission" date="2018-06" db="EMBL/GenBank/DDBJ databases">
        <authorList>
            <consortium name="Pathogen Informatics"/>
            <person name="Doyle S."/>
        </authorList>
    </citation>
    <scope>NUCLEOTIDE SEQUENCE [LARGE SCALE GENOMIC DNA]</scope>
    <source>
        <strain evidence="18 19">NCTC13100</strain>
    </source>
</reference>
<feature type="transmembrane region" description="Helical" evidence="15">
    <location>
        <begin position="245"/>
        <end position="264"/>
    </location>
</feature>
<comment type="similarity">
    <text evidence="2">Belongs to the BexD/CtrA/VexA family.</text>
</comment>
<dbReference type="PANTHER" id="PTHR33619">
    <property type="entry name" value="POLYSACCHARIDE EXPORT PROTEIN GFCE-RELATED"/>
    <property type="match status" value="1"/>
</dbReference>
<dbReference type="Gene3D" id="3.10.560.10">
    <property type="entry name" value="Outer membrane lipoprotein wza domain like"/>
    <property type="match status" value="1"/>
</dbReference>
<dbReference type="Pfam" id="PF02563">
    <property type="entry name" value="Poly_export"/>
    <property type="match status" value="1"/>
</dbReference>
<dbReference type="RefSeq" id="WP_018360012.1">
    <property type="nucleotide sequence ID" value="NZ_UGTI01000001.1"/>
</dbReference>
<feature type="domain" description="SLBB" evidence="17">
    <location>
        <begin position="147"/>
        <end position="227"/>
    </location>
</feature>
<dbReference type="GO" id="GO:0015159">
    <property type="term" value="F:polysaccharide transmembrane transporter activity"/>
    <property type="evidence" value="ECO:0007669"/>
    <property type="project" value="InterPro"/>
</dbReference>
<sequence>MKKNLVLFWTIGLFLLLLSSCGSVKDLAYLQAKEEQEILRIAGQEKSFDSQIKSKDILTVSIGALDKTAVEAFNIPNTYISSNGYTNGTGYPSYIVDNDGNINLPVIGSVNVLGKTEKQVEELIKAILLKNYINEMVSVNVRIINYQVSVLGEVNRPGRYNVDNGKINIFQALSQAGDLTIYGDRKQVKLLRESDGGEKLVVTLDLNDVDILKSPYFYLQQGDVLYVQPNKARAQSSGISSGTTIWFSVVSVLTSIATLLVSILR</sequence>
<evidence type="ECO:0000256" key="9">
    <source>
        <dbReference type="ARBA" id="ARBA00023065"/>
    </source>
</evidence>
<name>A0A379DJR9_9PORP</name>
<dbReference type="GO" id="GO:0009279">
    <property type="term" value="C:cell outer membrane"/>
    <property type="evidence" value="ECO:0007669"/>
    <property type="project" value="UniProtKB-SubCell"/>
</dbReference>
<evidence type="ECO:0000256" key="15">
    <source>
        <dbReference type="SAM" id="Phobius"/>
    </source>
</evidence>
<evidence type="ECO:0000256" key="11">
    <source>
        <dbReference type="ARBA" id="ARBA00023136"/>
    </source>
</evidence>
<evidence type="ECO:0000259" key="17">
    <source>
        <dbReference type="Pfam" id="PF22461"/>
    </source>
</evidence>
<protein>
    <submittedName>
        <fullName evidence="18">Polysaccharide export protein Wza</fullName>
    </submittedName>
</protein>
<dbReference type="InterPro" id="IPR003715">
    <property type="entry name" value="Poly_export_N"/>
</dbReference>
<dbReference type="Pfam" id="PF22461">
    <property type="entry name" value="SLBB_2"/>
    <property type="match status" value="1"/>
</dbReference>
<evidence type="ECO:0000256" key="3">
    <source>
        <dbReference type="ARBA" id="ARBA00022448"/>
    </source>
</evidence>
<comment type="subcellular location">
    <subcellularLocation>
        <location evidence="1">Cell outer membrane</location>
        <topology evidence="1">Multi-pass membrane protein</topology>
    </subcellularLocation>
</comment>
<keyword evidence="15" id="KW-1133">Transmembrane helix</keyword>
<evidence type="ECO:0000256" key="14">
    <source>
        <dbReference type="ARBA" id="ARBA00023288"/>
    </source>
</evidence>
<proteinExistence type="inferred from homology"/>
<keyword evidence="9" id="KW-0406">Ion transport</keyword>
<keyword evidence="8" id="KW-0625">Polysaccharide transport</keyword>
<keyword evidence="7" id="KW-0732">Signal</keyword>
<dbReference type="AlphaFoldDB" id="A0A379DJR9"/>
<dbReference type="GO" id="GO:0006811">
    <property type="term" value="P:monoatomic ion transport"/>
    <property type="evidence" value="ECO:0007669"/>
    <property type="project" value="UniProtKB-KW"/>
</dbReference>
<keyword evidence="4" id="KW-1134">Transmembrane beta strand</keyword>
<evidence type="ECO:0000256" key="7">
    <source>
        <dbReference type="ARBA" id="ARBA00022729"/>
    </source>
</evidence>
<dbReference type="PROSITE" id="PS51257">
    <property type="entry name" value="PROKAR_LIPOPROTEIN"/>
    <property type="match status" value="1"/>
</dbReference>
<evidence type="ECO:0000256" key="13">
    <source>
        <dbReference type="ARBA" id="ARBA00023237"/>
    </source>
</evidence>
<keyword evidence="11 15" id="KW-0472">Membrane</keyword>
<keyword evidence="10" id="KW-0626">Porin</keyword>
<dbReference type="InterPro" id="IPR049712">
    <property type="entry name" value="Poly_export"/>
</dbReference>
<feature type="domain" description="Polysaccharide export protein N-terminal" evidence="16">
    <location>
        <begin position="51"/>
        <end position="141"/>
    </location>
</feature>
<evidence type="ECO:0000256" key="4">
    <source>
        <dbReference type="ARBA" id="ARBA00022452"/>
    </source>
</evidence>
<keyword evidence="12" id="KW-0564">Palmitate</keyword>
<evidence type="ECO:0000256" key="1">
    <source>
        <dbReference type="ARBA" id="ARBA00004571"/>
    </source>
</evidence>
<dbReference type="PANTHER" id="PTHR33619:SF3">
    <property type="entry name" value="POLYSACCHARIDE EXPORT PROTEIN GFCE-RELATED"/>
    <property type="match status" value="1"/>
</dbReference>
<dbReference type="InterPro" id="IPR054765">
    <property type="entry name" value="SLBB_dom"/>
</dbReference>
<evidence type="ECO:0000313" key="18">
    <source>
        <dbReference type="EMBL" id="SUB78586.1"/>
    </source>
</evidence>
<evidence type="ECO:0000313" key="19">
    <source>
        <dbReference type="Proteomes" id="UP000254263"/>
    </source>
</evidence>
<evidence type="ECO:0000256" key="12">
    <source>
        <dbReference type="ARBA" id="ARBA00023139"/>
    </source>
</evidence>
<evidence type="ECO:0000256" key="2">
    <source>
        <dbReference type="ARBA" id="ARBA00009450"/>
    </source>
</evidence>
<evidence type="ECO:0000256" key="8">
    <source>
        <dbReference type="ARBA" id="ARBA00023047"/>
    </source>
</evidence>
<dbReference type="GO" id="GO:0015288">
    <property type="term" value="F:porin activity"/>
    <property type="evidence" value="ECO:0007669"/>
    <property type="project" value="UniProtKB-KW"/>
</dbReference>
<gene>
    <name evidence="18" type="ORF">NCTC13100_01768</name>
</gene>
<evidence type="ECO:0000259" key="16">
    <source>
        <dbReference type="Pfam" id="PF02563"/>
    </source>
</evidence>
<accession>A0A379DJR9</accession>
<organism evidence="18 19">
    <name type="scientific">Porphyromonas macacae</name>
    <dbReference type="NCBI Taxonomy" id="28115"/>
    <lineage>
        <taxon>Bacteria</taxon>
        <taxon>Pseudomonadati</taxon>
        <taxon>Bacteroidota</taxon>
        <taxon>Bacteroidia</taxon>
        <taxon>Bacteroidales</taxon>
        <taxon>Porphyromonadaceae</taxon>
        <taxon>Porphyromonas</taxon>
    </lineage>
</organism>
<evidence type="ECO:0000256" key="10">
    <source>
        <dbReference type="ARBA" id="ARBA00023114"/>
    </source>
</evidence>
<dbReference type="Proteomes" id="UP000254263">
    <property type="component" value="Unassembled WGS sequence"/>
</dbReference>
<dbReference type="EMBL" id="UGTI01000001">
    <property type="protein sequence ID" value="SUB78586.1"/>
    <property type="molecule type" value="Genomic_DNA"/>
</dbReference>
<keyword evidence="5" id="KW-0762">Sugar transport</keyword>
<keyword evidence="6 15" id="KW-0812">Transmembrane</keyword>
<keyword evidence="14" id="KW-0449">Lipoprotein</keyword>
<keyword evidence="13" id="KW-0998">Cell outer membrane</keyword>
<dbReference type="GO" id="GO:0046930">
    <property type="term" value="C:pore complex"/>
    <property type="evidence" value="ECO:0007669"/>
    <property type="project" value="UniProtKB-KW"/>
</dbReference>
<keyword evidence="3" id="KW-0813">Transport</keyword>
<evidence type="ECO:0000256" key="6">
    <source>
        <dbReference type="ARBA" id="ARBA00022692"/>
    </source>
</evidence>
<evidence type="ECO:0000256" key="5">
    <source>
        <dbReference type="ARBA" id="ARBA00022597"/>
    </source>
</evidence>